<evidence type="ECO:0000313" key="1">
    <source>
        <dbReference type="EMBL" id="SVE22995.1"/>
    </source>
</evidence>
<protein>
    <submittedName>
        <fullName evidence="1">Uncharacterized protein</fullName>
    </submittedName>
</protein>
<dbReference type="AlphaFoldDB" id="A0A383BUM3"/>
<feature type="non-terminal residue" evidence="1">
    <location>
        <position position="1"/>
    </location>
</feature>
<accession>A0A383BUM3</accession>
<feature type="non-terminal residue" evidence="1">
    <location>
        <position position="244"/>
    </location>
</feature>
<gene>
    <name evidence="1" type="ORF">METZ01_LOCUS475849</name>
</gene>
<proteinExistence type="predicted"/>
<sequence length="244" mass="25530">VHLFTFSDGDFSSPTYVGSIGNAYTYGKSYDTSSISDWGGESLSFDGDGTRLAIGDYTDDDVRMFGFSDTSLSDAELKFTIGYGQTGTNELDASSYGIGNADSWSNAISMDDYGRLLVVGAELDDGSSNAKGNSGSVSLWSDTILGGATSYTDFSSDDIVINATELQELLNDNVNVTLQANTDITVNSALTVTGTGTLNLHAGRDVDINKTIDSAGDLQIIASDTGEYVVDAQRDSGAADILAA</sequence>
<reference evidence="1" key="1">
    <citation type="submission" date="2018-05" db="EMBL/GenBank/DDBJ databases">
        <authorList>
            <person name="Lanie J.A."/>
            <person name="Ng W.-L."/>
            <person name="Kazmierczak K.M."/>
            <person name="Andrzejewski T.M."/>
            <person name="Davidsen T.M."/>
            <person name="Wayne K.J."/>
            <person name="Tettelin H."/>
            <person name="Glass J.I."/>
            <person name="Rusch D."/>
            <person name="Podicherti R."/>
            <person name="Tsui H.-C.T."/>
            <person name="Winkler M.E."/>
        </authorList>
    </citation>
    <scope>NUCLEOTIDE SEQUENCE</scope>
</reference>
<dbReference type="EMBL" id="UINC01202955">
    <property type="protein sequence ID" value="SVE22995.1"/>
    <property type="molecule type" value="Genomic_DNA"/>
</dbReference>
<organism evidence="1">
    <name type="scientific">marine metagenome</name>
    <dbReference type="NCBI Taxonomy" id="408172"/>
    <lineage>
        <taxon>unclassified sequences</taxon>
        <taxon>metagenomes</taxon>
        <taxon>ecological metagenomes</taxon>
    </lineage>
</organism>
<name>A0A383BUM3_9ZZZZ</name>